<feature type="chain" id="PRO_5046785878" evidence="1">
    <location>
        <begin position="19"/>
        <end position="357"/>
    </location>
</feature>
<dbReference type="EMBL" id="JAVRHK010000002">
    <property type="protein sequence ID" value="MDT0675879.1"/>
    <property type="molecule type" value="Genomic_DNA"/>
</dbReference>
<name>A0ABU3D310_9FLAO</name>
<dbReference type="InterPro" id="IPR010502">
    <property type="entry name" value="Carb-bd_dom_fam9"/>
</dbReference>
<dbReference type="Pfam" id="PF06452">
    <property type="entry name" value="CBM9_1"/>
    <property type="match status" value="1"/>
</dbReference>
<proteinExistence type="predicted"/>
<reference evidence="3 4" key="1">
    <citation type="submission" date="2023-09" db="EMBL/GenBank/DDBJ databases">
        <authorList>
            <person name="Rey-Velasco X."/>
        </authorList>
    </citation>
    <scope>NUCLEOTIDE SEQUENCE [LARGE SCALE GENOMIC DNA]</scope>
    <source>
        <strain evidence="3 4">F117</strain>
    </source>
</reference>
<keyword evidence="4" id="KW-1185">Reference proteome</keyword>
<dbReference type="PANTHER" id="PTHR35532:SF5">
    <property type="entry name" value="CARBOHYDRATE-BINDING DOMAIN-CONTAINING PROTEIN"/>
    <property type="match status" value="1"/>
</dbReference>
<protein>
    <submittedName>
        <fullName evidence="3">Carbohydrate-binding family 9-like protein</fullName>
    </submittedName>
</protein>
<sequence length="357" mass="42370">MRFPFLFFLILASYSLMAQTPRSYAAYKTLSEIVIDGRADEEDWIDTRWTEEFTDIEGDKKTKFSTRVKMLWDEDYFYIYARMEEPHIWATLKQRDTVIFYNNDFEVFLDPDGDSQKYMELEMNALNTVWDLMLVEAYREGGHAVDSWNINGLKTGVNIKGSLNNPEDEDIFWEVEIAMPWEVLTEASETGEIPVNDFWRVNFSRVNWDHSLKNNRYFRKQDENGNYLPEYNWVWSPQGVINMHEPEHWGYVYFSDVPPSEEIVFEIPKDEAIRWKMYELYRAQKSYFKRDGEWATSVAELTGLPIWVEGKRVEFQIEKHSAGYNIIVESPFSGNKYLIKENGDFMDITKTKEIVND</sequence>
<evidence type="ECO:0000259" key="2">
    <source>
        <dbReference type="Pfam" id="PF06452"/>
    </source>
</evidence>
<dbReference type="RefSeq" id="WP_311502273.1">
    <property type="nucleotide sequence ID" value="NZ_JAVRHK010000002.1"/>
</dbReference>
<evidence type="ECO:0000313" key="3">
    <source>
        <dbReference type="EMBL" id="MDT0675879.1"/>
    </source>
</evidence>
<keyword evidence="1" id="KW-0732">Signal</keyword>
<dbReference type="CDD" id="cd09620">
    <property type="entry name" value="CBM9_like_3"/>
    <property type="match status" value="1"/>
</dbReference>
<accession>A0ABU3D310</accession>
<organism evidence="3 4">
    <name type="scientific">Autumnicola musiva</name>
    <dbReference type="NCBI Taxonomy" id="3075589"/>
    <lineage>
        <taxon>Bacteria</taxon>
        <taxon>Pseudomonadati</taxon>
        <taxon>Bacteroidota</taxon>
        <taxon>Flavobacteriia</taxon>
        <taxon>Flavobacteriales</taxon>
        <taxon>Flavobacteriaceae</taxon>
        <taxon>Autumnicola</taxon>
    </lineage>
</organism>
<dbReference type="PANTHER" id="PTHR35532">
    <property type="entry name" value="SIMILAR TO POLYHYDROXYALKANOATE DEPOLYMERASE"/>
    <property type="match status" value="1"/>
</dbReference>
<comment type="caution">
    <text evidence="3">The sequence shown here is derived from an EMBL/GenBank/DDBJ whole genome shotgun (WGS) entry which is preliminary data.</text>
</comment>
<evidence type="ECO:0000256" key="1">
    <source>
        <dbReference type="SAM" id="SignalP"/>
    </source>
</evidence>
<dbReference type="SUPFAM" id="SSF49344">
    <property type="entry name" value="CBD9-like"/>
    <property type="match status" value="1"/>
</dbReference>
<feature type="signal peptide" evidence="1">
    <location>
        <begin position="1"/>
        <end position="18"/>
    </location>
</feature>
<gene>
    <name evidence="3" type="ORF">RM539_04710</name>
</gene>
<dbReference type="Proteomes" id="UP001262582">
    <property type="component" value="Unassembled WGS sequence"/>
</dbReference>
<feature type="domain" description="Carbohydrate-binding" evidence="2">
    <location>
        <begin position="35"/>
        <end position="131"/>
    </location>
</feature>
<evidence type="ECO:0000313" key="4">
    <source>
        <dbReference type="Proteomes" id="UP001262582"/>
    </source>
</evidence>
<dbReference type="Gene3D" id="2.60.40.1190">
    <property type="match status" value="1"/>
</dbReference>